<reference evidence="17 18" key="1">
    <citation type="submission" date="2020-02" db="EMBL/GenBank/DDBJ databases">
        <title>Draft genome sequence of Haematococcus lacustris strain NIES-144.</title>
        <authorList>
            <person name="Morimoto D."/>
            <person name="Nakagawa S."/>
            <person name="Yoshida T."/>
            <person name="Sawayama S."/>
        </authorList>
    </citation>
    <scope>NUCLEOTIDE SEQUENCE [LARGE SCALE GENOMIC DNA]</scope>
    <source>
        <strain evidence="17 18">NIES-144</strain>
    </source>
</reference>
<comment type="cofactor">
    <cofactor evidence="1">
        <name>[4Fe-4S] cluster</name>
        <dbReference type="ChEBI" id="CHEBI:49883"/>
    </cofactor>
</comment>
<dbReference type="PANTHER" id="PTHR45812">
    <property type="entry name" value="DNA POLYMERASE ZETA CATALYTIC SUBUNIT"/>
    <property type="match status" value="1"/>
</dbReference>
<dbReference type="GO" id="GO:0005634">
    <property type="term" value="C:nucleus"/>
    <property type="evidence" value="ECO:0007669"/>
    <property type="project" value="TreeGrafter"/>
</dbReference>
<dbReference type="EMBL" id="BLLF01002386">
    <property type="protein sequence ID" value="GFH23879.1"/>
    <property type="molecule type" value="Genomic_DNA"/>
</dbReference>
<evidence type="ECO:0000256" key="3">
    <source>
        <dbReference type="ARBA" id="ARBA00022679"/>
    </source>
</evidence>
<evidence type="ECO:0000259" key="15">
    <source>
        <dbReference type="Pfam" id="PF00136"/>
    </source>
</evidence>
<dbReference type="GO" id="GO:0003887">
    <property type="term" value="F:DNA-directed DNA polymerase activity"/>
    <property type="evidence" value="ECO:0007669"/>
    <property type="project" value="UniProtKB-KW"/>
</dbReference>
<keyword evidence="10" id="KW-0411">Iron-sulfur</keyword>
<dbReference type="GO" id="GO:0003677">
    <property type="term" value="F:DNA binding"/>
    <property type="evidence" value="ECO:0007669"/>
    <property type="project" value="UniProtKB-KW"/>
</dbReference>
<evidence type="ECO:0000313" key="18">
    <source>
        <dbReference type="Proteomes" id="UP000485058"/>
    </source>
</evidence>
<evidence type="ECO:0000256" key="2">
    <source>
        <dbReference type="ARBA" id="ARBA00005755"/>
    </source>
</evidence>
<dbReference type="InterPro" id="IPR006172">
    <property type="entry name" value="DNA-dir_DNA_pol_B"/>
</dbReference>
<keyword evidence="3 13" id="KW-0808">Transferase</keyword>
<keyword evidence="13" id="KW-0235">DNA replication</keyword>
<dbReference type="EC" id="2.7.7.7" evidence="13"/>
<evidence type="ECO:0000313" key="17">
    <source>
        <dbReference type="EMBL" id="GFH23879.1"/>
    </source>
</evidence>
<dbReference type="PRINTS" id="PR00106">
    <property type="entry name" value="DNAPOLB"/>
</dbReference>
<keyword evidence="5" id="KW-0479">Metal-binding</keyword>
<dbReference type="GO" id="GO:0042276">
    <property type="term" value="P:error-prone translesion synthesis"/>
    <property type="evidence" value="ECO:0007669"/>
    <property type="project" value="TreeGrafter"/>
</dbReference>
<evidence type="ECO:0000256" key="5">
    <source>
        <dbReference type="ARBA" id="ARBA00022723"/>
    </source>
</evidence>
<sequence>ATGAGGAGNTPSSQRGFKRAAPGSKGEQLTLLALEIHAACRGALLPDPRHDSVHAIVLVAWEDAHDAVSADEVALLCGLVSAVQSLDPDVLIGWDIQRESLGYLVERAQHLGLNLLRALGRTPGLGSVKERQEDEWGALHASGIHATGRVLLNLWRLVRGEVGRTAEMARAFGIDFFSVLSRGSQYRVESLLVRLAHTQNYVMLSPSREQVGGQPAMEAIPLVMEPESRMYTSPVVVLDFQSLYPSQMIAYNLCYSTCLGRPSHVRAGQAAAALASADSGTDPAAGAKAGTAGAAGVGVRLGVTSYAVPPGVMTAGGPLDPDSLVIAPNGVAYAPASVRPGVLPRMLSELLNTRVMTKAAMKRHAVDRVLQRVLNARQMGLKLISNVTYGYTSAGFSGRMPFAELADSIVQSGRQTLENAIRLVEGHPHWKARVVYGDTDSLFVLLPGRSREEAFVVGAEIAAAVTACNPPPVTLKMEKVYQPCILQTKKRYVGYAYENPAQTCPTFDAKLT</sequence>
<evidence type="ECO:0000256" key="10">
    <source>
        <dbReference type="ARBA" id="ARBA00023014"/>
    </source>
</evidence>
<dbReference type="GO" id="GO:0000166">
    <property type="term" value="F:nucleotide binding"/>
    <property type="evidence" value="ECO:0007669"/>
    <property type="project" value="InterPro"/>
</dbReference>
<dbReference type="SMART" id="SM00486">
    <property type="entry name" value="POLBc"/>
    <property type="match status" value="1"/>
</dbReference>
<feature type="region of interest" description="Disordered" evidence="14">
    <location>
        <begin position="1"/>
        <end position="23"/>
    </location>
</feature>
<dbReference type="InterPro" id="IPR036397">
    <property type="entry name" value="RNaseH_sf"/>
</dbReference>
<dbReference type="InterPro" id="IPR030559">
    <property type="entry name" value="PolZ_Rev3"/>
</dbReference>
<comment type="similarity">
    <text evidence="2 13">Belongs to the DNA polymerase type-B family.</text>
</comment>
<dbReference type="GO" id="GO:0000724">
    <property type="term" value="P:double-strand break repair via homologous recombination"/>
    <property type="evidence" value="ECO:0007669"/>
    <property type="project" value="TreeGrafter"/>
</dbReference>
<dbReference type="Pfam" id="PF03104">
    <property type="entry name" value="DNA_pol_B_exo1"/>
    <property type="match status" value="1"/>
</dbReference>
<dbReference type="PROSITE" id="PS00116">
    <property type="entry name" value="DNA_POLYMERASE_B"/>
    <property type="match status" value="1"/>
</dbReference>
<keyword evidence="4 13" id="KW-0548">Nucleotidyltransferase</keyword>
<dbReference type="Pfam" id="PF00136">
    <property type="entry name" value="DNA_pol_B"/>
    <property type="match status" value="1"/>
</dbReference>
<dbReference type="InterPro" id="IPR023211">
    <property type="entry name" value="DNA_pol_palm_dom_sf"/>
</dbReference>
<dbReference type="Gene3D" id="3.90.1600.10">
    <property type="entry name" value="Palm domain of DNA polymerase"/>
    <property type="match status" value="1"/>
</dbReference>
<gene>
    <name evidence="17" type="ORF">HaLaN_21570</name>
</gene>
<evidence type="ECO:0000256" key="4">
    <source>
        <dbReference type="ARBA" id="ARBA00022695"/>
    </source>
</evidence>
<accession>A0A699ZWA4</accession>
<dbReference type="SUPFAM" id="SSF56672">
    <property type="entry name" value="DNA/RNA polymerases"/>
    <property type="match status" value="1"/>
</dbReference>
<dbReference type="GO" id="GO:0046872">
    <property type="term" value="F:metal ion binding"/>
    <property type="evidence" value="ECO:0007669"/>
    <property type="project" value="UniProtKB-KW"/>
</dbReference>
<dbReference type="GO" id="GO:0006260">
    <property type="term" value="P:DNA replication"/>
    <property type="evidence" value="ECO:0007669"/>
    <property type="project" value="UniProtKB-KW"/>
</dbReference>
<evidence type="ECO:0000256" key="7">
    <source>
        <dbReference type="ARBA" id="ARBA00022833"/>
    </source>
</evidence>
<keyword evidence="18" id="KW-1185">Reference proteome</keyword>
<dbReference type="GO" id="GO:0016035">
    <property type="term" value="C:zeta DNA polymerase complex"/>
    <property type="evidence" value="ECO:0007669"/>
    <property type="project" value="InterPro"/>
</dbReference>
<keyword evidence="13" id="KW-0238">DNA-binding</keyword>
<evidence type="ECO:0000256" key="9">
    <source>
        <dbReference type="ARBA" id="ARBA00023004"/>
    </source>
</evidence>
<dbReference type="FunFam" id="1.10.287.690:FF:000002">
    <property type="entry name" value="DNA polymerase zeta"/>
    <property type="match status" value="1"/>
</dbReference>
<evidence type="ECO:0000256" key="13">
    <source>
        <dbReference type="RuleBase" id="RU000442"/>
    </source>
</evidence>
<keyword evidence="6" id="KW-0227">DNA damage</keyword>
<evidence type="ECO:0000256" key="8">
    <source>
        <dbReference type="ARBA" id="ARBA00022932"/>
    </source>
</evidence>
<feature type="domain" description="DNA-directed DNA polymerase family B exonuclease" evidence="16">
    <location>
        <begin position="70"/>
        <end position="129"/>
    </location>
</feature>
<dbReference type="Gene3D" id="3.30.420.10">
    <property type="entry name" value="Ribonuclease H-like superfamily/Ribonuclease H"/>
    <property type="match status" value="2"/>
</dbReference>
<feature type="domain" description="DNA-directed DNA polymerase family B multifunctional" evidence="15">
    <location>
        <begin position="176"/>
        <end position="503"/>
    </location>
</feature>
<dbReference type="InterPro" id="IPR006134">
    <property type="entry name" value="DNA-dir_DNA_pol_B_multi_dom"/>
</dbReference>
<protein>
    <recommendedName>
        <fullName evidence="13">DNA polymerase</fullName>
        <ecNumber evidence="13">2.7.7.7</ecNumber>
    </recommendedName>
</protein>
<comment type="caution">
    <text evidence="17">The sequence shown here is derived from an EMBL/GenBank/DDBJ whole genome shotgun (WGS) entry which is preliminary data.</text>
</comment>
<evidence type="ECO:0000256" key="11">
    <source>
        <dbReference type="ARBA" id="ARBA00023204"/>
    </source>
</evidence>
<keyword evidence="11" id="KW-0234">DNA repair</keyword>
<dbReference type="InterPro" id="IPR043502">
    <property type="entry name" value="DNA/RNA_pol_sf"/>
</dbReference>
<name>A0A699ZWA4_HAELA</name>
<evidence type="ECO:0000256" key="14">
    <source>
        <dbReference type="SAM" id="MobiDB-lite"/>
    </source>
</evidence>
<evidence type="ECO:0000256" key="1">
    <source>
        <dbReference type="ARBA" id="ARBA00001966"/>
    </source>
</evidence>
<dbReference type="PANTHER" id="PTHR45812:SF1">
    <property type="entry name" value="DNA POLYMERASE ZETA CATALYTIC SUBUNIT"/>
    <property type="match status" value="1"/>
</dbReference>
<dbReference type="AlphaFoldDB" id="A0A699ZWA4"/>
<comment type="catalytic activity">
    <reaction evidence="12 13">
        <text>DNA(n) + a 2'-deoxyribonucleoside 5'-triphosphate = DNA(n+1) + diphosphate</text>
        <dbReference type="Rhea" id="RHEA:22508"/>
        <dbReference type="Rhea" id="RHEA-COMP:17339"/>
        <dbReference type="Rhea" id="RHEA-COMP:17340"/>
        <dbReference type="ChEBI" id="CHEBI:33019"/>
        <dbReference type="ChEBI" id="CHEBI:61560"/>
        <dbReference type="ChEBI" id="CHEBI:173112"/>
        <dbReference type="EC" id="2.7.7.7"/>
    </reaction>
</comment>
<keyword evidence="7" id="KW-0862">Zinc</keyword>
<organism evidence="17 18">
    <name type="scientific">Haematococcus lacustris</name>
    <name type="common">Green alga</name>
    <name type="synonym">Haematococcus pluvialis</name>
    <dbReference type="NCBI Taxonomy" id="44745"/>
    <lineage>
        <taxon>Eukaryota</taxon>
        <taxon>Viridiplantae</taxon>
        <taxon>Chlorophyta</taxon>
        <taxon>core chlorophytes</taxon>
        <taxon>Chlorophyceae</taxon>
        <taxon>CS clade</taxon>
        <taxon>Chlamydomonadales</taxon>
        <taxon>Haematococcaceae</taxon>
        <taxon>Haematococcus</taxon>
    </lineage>
</organism>
<dbReference type="Gene3D" id="1.10.287.690">
    <property type="entry name" value="Helix hairpin bin"/>
    <property type="match status" value="1"/>
</dbReference>
<dbReference type="Proteomes" id="UP000485058">
    <property type="component" value="Unassembled WGS sequence"/>
</dbReference>
<keyword evidence="8 13" id="KW-0239">DNA-directed DNA polymerase</keyword>
<feature type="non-terminal residue" evidence="17">
    <location>
        <position position="1"/>
    </location>
</feature>
<dbReference type="SUPFAM" id="SSF53098">
    <property type="entry name" value="Ribonuclease H-like"/>
    <property type="match status" value="1"/>
</dbReference>
<proteinExistence type="inferred from homology"/>
<dbReference type="InterPro" id="IPR017964">
    <property type="entry name" value="DNA-dir_DNA_pol_B_CS"/>
</dbReference>
<evidence type="ECO:0000256" key="12">
    <source>
        <dbReference type="ARBA" id="ARBA00049244"/>
    </source>
</evidence>
<evidence type="ECO:0000259" key="16">
    <source>
        <dbReference type="Pfam" id="PF03104"/>
    </source>
</evidence>
<keyword evidence="9" id="KW-0408">Iron</keyword>
<dbReference type="GO" id="GO:0051536">
    <property type="term" value="F:iron-sulfur cluster binding"/>
    <property type="evidence" value="ECO:0007669"/>
    <property type="project" value="UniProtKB-KW"/>
</dbReference>
<evidence type="ECO:0000256" key="6">
    <source>
        <dbReference type="ARBA" id="ARBA00022763"/>
    </source>
</evidence>
<dbReference type="InterPro" id="IPR012337">
    <property type="entry name" value="RNaseH-like_sf"/>
</dbReference>
<dbReference type="InterPro" id="IPR006133">
    <property type="entry name" value="DNA-dir_DNA_pol_B_exonuc"/>
</dbReference>